<accession>A0ABP0DEA8</accession>
<evidence type="ECO:0000256" key="3">
    <source>
        <dbReference type="ARBA" id="ARBA00022989"/>
    </source>
</evidence>
<comment type="subcellular location">
    <subcellularLocation>
        <location evidence="1">Membrane</location>
        <topology evidence="1">Multi-pass membrane protein</topology>
    </subcellularLocation>
</comment>
<evidence type="ECO:0000313" key="9">
    <source>
        <dbReference type="Proteomes" id="UP001642501"/>
    </source>
</evidence>
<feature type="transmembrane region" description="Helical" evidence="6">
    <location>
        <begin position="111"/>
        <end position="130"/>
    </location>
</feature>
<sequence length="612" mass="67256">MSALKQNSNNGAVGAVLADNSSGIQSISSRENVGFVESRYINDKARPSSPSDSRISSSGGSSNDRLVISNADQLQRRLQNRQIQLLAIGGSIGTALFLSIGNGLINGGPGSLFIAYTMYSCILGLVNNCLAEMTVYMPVSGGFIRLAGKWVDDAFGFMAGWNFFLYEALLIPFEISALSVVLSYWRDDIPAAAVCGASIVAYMYVKPLSGEPLCASANVPSLLNIFAVKAYGEAEFWLSIGKLILILILYMFTFVTMVGGNPRHDAYGFRYWKSPGSFAEHLSTGDIGRFEGFLACVWSASFTVVGPEYISMVAAEAKHPRIYIKSAFKTVYWRFGSFFILGSLCVGIVVAYNDPLLSSGAGSGTAAGSPYVVAMTNLGIRVLPDLVNALLFTSIFSAGNTYCYCASRSLYGLALEGRAPRILTKCWNGNPIFCFAVVVCFSLLSFLSLSSGSNVVLSWLVNLITAGGIINYIVITTTYICFYRATKAQGLDRKSLSYVGWFQPYSAYISLVWMSFVVIFYGYSSFRPWSVSSFFTYYTMVILAPILFFGWKLIKRTHWRGPHEVDLTWEAPTIAAYEAQETEPVRGLWSEILEMFTPRLACFKRRKQNQEV</sequence>
<evidence type="ECO:0000259" key="7">
    <source>
        <dbReference type="Pfam" id="PF00324"/>
    </source>
</evidence>
<keyword evidence="4 6" id="KW-0472">Membrane</keyword>
<feature type="transmembrane region" description="Helical" evidence="6">
    <location>
        <begin position="459"/>
        <end position="485"/>
    </location>
</feature>
<proteinExistence type="predicted"/>
<dbReference type="EMBL" id="CAWUOM010000015">
    <property type="protein sequence ID" value="CAK7265231.1"/>
    <property type="molecule type" value="Genomic_DNA"/>
</dbReference>
<feature type="region of interest" description="Disordered" evidence="5">
    <location>
        <begin position="43"/>
        <end position="64"/>
    </location>
</feature>
<keyword evidence="3 6" id="KW-1133">Transmembrane helix</keyword>
<evidence type="ECO:0000256" key="2">
    <source>
        <dbReference type="ARBA" id="ARBA00022692"/>
    </source>
</evidence>
<evidence type="ECO:0000256" key="1">
    <source>
        <dbReference type="ARBA" id="ARBA00004141"/>
    </source>
</evidence>
<dbReference type="PANTHER" id="PTHR43341">
    <property type="entry name" value="AMINO ACID PERMEASE"/>
    <property type="match status" value="1"/>
</dbReference>
<feature type="compositionally biased region" description="Low complexity" evidence="5">
    <location>
        <begin position="47"/>
        <end position="62"/>
    </location>
</feature>
<feature type="transmembrane region" description="Helical" evidence="6">
    <location>
        <begin position="535"/>
        <end position="554"/>
    </location>
</feature>
<gene>
    <name evidence="8" type="ORF">SEPCBS57363_001476</name>
</gene>
<keyword evidence="9" id="KW-1185">Reference proteome</keyword>
<feature type="transmembrane region" description="Helical" evidence="6">
    <location>
        <begin position="331"/>
        <end position="352"/>
    </location>
</feature>
<name>A0ABP0DEA8_9PEZI</name>
<feature type="transmembrane region" description="Helical" evidence="6">
    <location>
        <begin position="426"/>
        <end position="447"/>
    </location>
</feature>
<dbReference type="PANTHER" id="PTHR43341:SF6">
    <property type="entry name" value="AMINO ACID TRANSPORTER (EUROFUNG)"/>
    <property type="match status" value="1"/>
</dbReference>
<feature type="transmembrane region" description="Helical" evidence="6">
    <location>
        <begin position="505"/>
        <end position="523"/>
    </location>
</feature>
<dbReference type="Gene3D" id="1.20.1740.10">
    <property type="entry name" value="Amino acid/polyamine transporter I"/>
    <property type="match status" value="1"/>
</dbReference>
<feature type="transmembrane region" description="Helical" evidence="6">
    <location>
        <begin position="85"/>
        <end position="105"/>
    </location>
</feature>
<dbReference type="Pfam" id="PF00324">
    <property type="entry name" value="AA_permease"/>
    <property type="match status" value="1"/>
</dbReference>
<dbReference type="Proteomes" id="UP001642501">
    <property type="component" value="Unassembled WGS sequence"/>
</dbReference>
<keyword evidence="2 6" id="KW-0812">Transmembrane</keyword>
<evidence type="ECO:0000256" key="4">
    <source>
        <dbReference type="ARBA" id="ARBA00023136"/>
    </source>
</evidence>
<feature type="domain" description="Amino acid permease/ SLC12A" evidence="7">
    <location>
        <begin position="83"/>
        <end position="558"/>
    </location>
</feature>
<dbReference type="InterPro" id="IPR004841">
    <property type="entry name" value="AA-permease/SLC12A_dom"/>
</dbReference>
<protein>
    <recommendedName>
        <fullName evidence="7">Amino acid permease/ SLC12A domain-containing protein</fullName>
    </recommendedName>
</protein>
<dbReference type="InterPro" id="IPR050524">
    <property type="entry name" value="APC_YAT"/>
</dbReference>
<reference evidence="8 9" key="1">
    <citation type="submission" date="2024-01" db="EMBL/GenBank/DDBJ databases">
        <authorList>
            <person name="Allen C."/>
            <person name="Tagirdzhanova G."/>
        </authorList>
    </citation>
    <scope>NUCLEOTIDE SEQUENCE [LARGE SCALE GENOMIC DNA]</scope>
    <source>
        <strain evidence="8 9">CBS 573.63</strain>
    </source>
</reference>
<evidence type="ECO:0000256" key="6">
    <source>
        <dbReference type="SAM" id="Phobius"/>
    </source>
</evidence>
<feature type="transmembrane region" description="Helical" evidence="6">
    <location>
        <begin position="386"/>
        <end position="405"/>
    </location>
</feature>
<organism evidence="8 9">
    <name type="scientific">Sporothrix epigloea</name>
    <dbReference type="NCBI Taxonomy" id="1892477"/>
    <lineage>
        <taxon>Eukaryota</taxon>
        <taxon>Fungi</taxon>
        <taxon>Dikarya</taxon>
        <taxon>Ascomycota</taxon>
        <taxon>Pezizomycotina</taxon>
        <taxon>Sordariomycetes</taxon>
        <taxon>Sordariomycetidae</taxon>
        <taxon>Ophiostomatales</taxon>
        <taxon>Ophiostomataceae</taxon>
        <taxon>Sporothrix</taxon>
    </lineage>
</organism>
<evidence type="ECO:0000256" key="5">
    <source>
        <dbReference type="SAM" id="MobiDB-lite"/>
    </source>
</evidence>
<dbReference type="PIRSF" id="PIRSF006060">
    <property type="entry name" value="AA_transporter"/>
    <property type="match status" value="1"/>
</dbReference>
<feature type="transmembrane region" description="Helical" evidence="6">
    <location>
        <begin position="237"/>
        <end position="260"/>
    </location>
</feature>
<comment type="caution">
    <text evidence="8">The sequence shown here is derived from an EMBL/GenBank/DDBJ whole genome shotgun (WGS) entry which is preliminary data.</text>
</comment>
<evidence type="ECO:0000313" key="8">
    <source>
        <dbReference type="EMBL" id="CAK7265231.1"/>
    </source>
</evidence>